<comment type="cofactor">
    <cofactor evidence="14">
        <name>Zn(2+)</name>
        <dbReference type="ChEBI" id="CHEBI:29105"/>
    </cofactor>
    <text evidence="14">Binds 2 Zn(2+) ions per monomer.</text>
</comment>
<feature type="repeat" description="CXXCXGXG motif" evidence="14">
    <location>
        <begin position="155"/>
        <end position="162"/>
    </location>
</feature>
<dbReference type="GO" id="GO:0005737">
    <property type="term" value="C:cytoplasm"/>
    <property type="evidence" value="ECO:0007669"/>
    <property type="project" value="UniProtKB-SubCell"/>
</dbReference>
<evidence type="ECO:0000256" key="7">
    <source>
        <dbReference type="ARBA" id="ARBA00022771"/>
    </source>
</evidence>
<evidence type="ECO:0000256" key="1">
    <source>
        <dbReference type="ARBA" id="ARBA00004496"/>
    </source>
</evidence>
<dbReference type="PROSITE" id="PS50076">
    <property type="entry name" value="DNAJ_2"/>
    <property type="match status" value="1"/>
</dbReference>
<feature type="binding site" evidence="14">
    <location>
        <position position="212"/>
    </location>
    <ligand>
        <name>Zn(2+)</name>
        <dbReference type="ChEBI" id="CHEBI:29105"/>
        <label>1</label>
    </ligand>
</feature>
<dbReference type="SUPFAM" id="SSF57938">
    <property type="entry name" value="DnaJ/Hsp40 cysteine-rich domain"/>
    <property type="match status" value="1"/>
</dbReference>
<dbReference type="InterPro" id="IPR001623">
    <property type="entry name" value="DnaJ_domain"/>
</dbReference>
<comment type="similarity">
    <text evidence="12 14">Belongs to the DnaJ family.</text>
</comment>
<dbReference type="SUPFAM" id="SSF46565">
    <property type="entry name" value="Chaperone J-domain"/>
    <property type="match status" value="1"/>
</dbReference>
<dbReference type="Gene3D" id="2.10.230.10">
    <property type="entry name" value="Heat shock protein DnaJ, cysteine-rich domain"/>
    <property type="match status" value="1"/>
</dbReference>
<dbReference type="STRING" id="1304284.L21TH_1367"/>
<feature type="domain" description="J" evidence="16">
    <location>
        <begin position="11"/>
        <end position="76"/>
    </location>
</feature>
<dbReference type="GO" id="GO:0008270">
    <property type="term" value="F:zinc ion binding"/>
    <property type="evidence" value="ECO:0007669"/>
    <property type="project" value="UniProtKB-UniRule"/>
</dbReference>
<feature type="repeat" description="CXXCXGXG motif" evidence="14">
    <location>
        <begin position="198"/>
        <end position="205"/>
    </location>
</feature>
<dbReference type="GO" id="GO:0005524">
    <property type="term" value="F:ATP binding"/>
    <property type="evidence" value="ECO:0007669"/>
    <property type="project" value="InterPro"/>
</dbReference>
<keyword evidence="6 14" id="KW-0677">Repeat</keyword>
<keyword evidence="19" id="KW-1185">Reference proteome</keyword>
<dbReference type="GO" id="GO:0031072">
    <property type="term" value="F:heat shock protein binding"/>
    <property type="evidence" value="ECO:0007669"/>
    <property type="project" value="InterPro"/>
</dbReference>
<dbReference type="GO" id="GO:0009408">
    <property type="term" value="P:response to heat"/>
    <property type="evidence" value="ECO:0007669"/>
    <property type="project" value="InterPro"/>
</dbReference>
<feature type="repeat" description="CXXCXGXG motif" evidence="14">
    <location>
        <begin position="172"/>
        <end position="179"/>
    </location>
</feature>
<dbReference type="AlphaFoldDB" id="R1CE67"/>
<dbReference type="NCBIfam" id="NF010870">
    <property type="entry name" value="PRK14277.1"/>
    <property type="match status" value="1"/>
</dbReference>
<dbReference type="NCBIfam" id="NF008035">
    <property type="entry name" value="PRK10767.1"/>
    <property type="match status" value="1"/>
</dbReference>
<dbReference type="FunFam" id="2.10.230.10:FF:000002">
    <property type="entry name" value="Molecular chaperone DnaJ"/>
    <property type="match status" value="1"/>
</dbReference>
<dbReference type="InterPro" id="IPR008971">
    <property type="entry name" value="HSP40/DnaJ_pept-bd"/>
</dbReference>
<evidence type="ECO:0000256" key="2">
    <source>
        <dbReference type="ARBA" id="ARBA00011738"/>
    </source>
</evidence>
<feature type="binding site" evidence="14">
    <location>
        <position position="201"/>
    </location>
    <ligand>
        <name>Zn(2+)</name>
        <dbReference type="ChEBI" id="CHEBI:29105"/>
        <label>2</label>
    </ligand>
</feature>
<dbReference type="PANTHER" id="PTHR43096">
    <property type="entry name" value="DNAJ HOMOLOG 1, MITOCHONDRIAL-RELATED"/>
    <property type="match status" value="1"/>
</dbReference>
<feature type="domain" description="CR-type" evidence="17">
    <location>
        <begin position="142"/>
        <end position="224"/>
    </location>
</feature>
<comment type="subcellular location">
    <subcellularLocation>
        <location evidence="1 14">Cytoplasm</location>
    </subcellularLocation>
</comment>
<evidence type="ECO:0000259" key="16">
    <source>
        <dbReference type="PROSITE" id="PS50076"/>
    </source>
</evidence>
<feature type="binding site" evidence="14">
    <location>
        <position position="198"/>
    </location>
    <ligand>
        <name>Zn(2+)</name>
        <dbReference type="ChEBI" id="CHEBI:29105"/>
        <label>2</label>
    </ligand>
</feature>
<dbReference type="EMBL" id="ARZA01000142">
    <property type="protein sequence ID" value="EOD00580.1"/>
    <property type="molecule type" value="Genomic_DNA"/>
</dbReference>
<dbReference type="Pfam" id="PF00684">
    <property type="entry name" value="DnaJ_CXXCXGXG"/>
    <property type="match status" value="1"/>
</dbReference>
<dbReference type="GO" id="GO:0042026">
    <property type="term" value="P:protein refolding"/>
    <property type="evidence" value="ECO:0007669"/>
    <property type="project" value="TreeGrafter"/>
</dbReference>
<dbReference type="HAMAP" id="MF_01152">
    <property type="entry name" value="DnaJ"/>
    <property type="match status" value="1"/>
</dbReference>
<evidence type="ECO:0000256" key="14">
    <source>
        <dbReference type="HAMAP-Rule" id="MF_01152"/>
    </source>
</evidence>
<dbReference type="CDD" id="cd10747">
    <property type="entry name" value="DnaJ_C"/>
    <property type="match status" value="1"/>
</dbReference>
<evidence type="ECO:0000256" key="13">
    <source>
        <dbReference type="ARBA" id="ARBA00067609"/>
    </source>
</evidence>
<feature type="binding site" evidence="14">
    <location>
        <position position="215"/>
    </location>
    <ligand>
        <name>Zn(2+)</name>
        <dbReference type="ChEBI" id="CHEBI:29105"/>
        <label>1</label>
    </ligand>
</feature>
<dbReference type="InterPro" id="IPR036869">
    <property type="entry name" value="J_dom_sf"/>
</dbReference>
<dbReference type="PATRIC" id="fig|1304284.3.peg.1337"/>
<keyword evidence="7 14" id="KW-0863">Zinc-finger</keyword>
<comment type="caution">
    <text evidence="18">The sequence shown here is derived from an EMBL/GenBank/DDBJ whole genome shotgun (WGS) entry which is preliminary data.</text>
</comment>
<feature type="zinc finger region" description="CR-type" evidence="15">
    <location>
        <begin position="142"/>
        <end position="224"/>
    </location>
</feature>
<evidence type="ECO:0000256" key="11">
    <source>
        <dbReference type="ARBA" id="ARBA00053423"/>
    </source>
</evidence>
<evidence type="ECO:0000256" key="3">
    <source>
        <dbReference type="ARBA" id="ARBA00022490"/>
    </source>
</evidence>
<dbReference type="GO" id="GO:0051082">
    <property type="term" value="F:unfolded protein binding"/>
    <property type="evidence" value="ECO:0007669"/>
    <property type="project" value="UniProtKB-UniRule"/>
</dbReference>
<evidence type="ECO:0000256" key="10">
    <source>
        <dbReference type="ARBA" id="ARBA00023186"/>
    </source>
</evidence>
<keyword evidence="8 14" id="KW-0862">Zinc</keyword>
<gene>
    <name evidence="14" type="primary">dnaJ</name>
    <name evidence="18" type="ORF">L21TH_1367</name>
</gene>
<comment type="domain">
    <text evidence="14">The J domain is necessary and sufficient to stimulate DnaK ATPase activity. Zinc center 1 plays an important role in the autonomous, DnaK-independent chaperone activity of DnaJ. Zinc center 2 is essential for interaction with DnaK and for DnaJ activity.</text>
</comment>
<reference evidence="18 19" key="1">
    <citation type="journal article" date="2015" name="Geomicrobiol. J.">
        <title>Caldisalinibacter kiritimatiensis gen. nov., sp. nov., a moderately thermohalophilic thiosulfate-reducing bacterium from a hypersaline microbial mat.</title>
        <authorList>
            <person name="Ben Hania W."/>
            <person name="Joseph M."/>
            <person name="Fiebig A."/>
            <person name="Bunk B."/>
            <person name="Klenk H.-P."/>
            <person name="Fardeau M.-L."/>
            <person name="Spring S."/>
        </authorList>
    </citation>
    <scope>NUCLEOTIDE SEQUENCE [LARGE SCALE GENOMIC DNA]</scope>
    <source>
        <strain evidence="18 19">L21-TH-D2</strain>
    </source>
</reference>
<dbReference type="PANTHER" id="PTHR43096:SF48">
    <property type="entry name" value="CHAPERONE PROTEIN DNAJ"/>
    <property type="match status" value="1"/>
</dbReference>
<dbReference type="Pfam" id="PF00226">
    <property type="entry name" value="DnaJ"/>
    <property type="match status" value="1"/>
</dbReference>
<evidence type="ECO:0000259" key="17">
    <source>
        <dbReference type="PROSITE" id="PS51188"/>
    </source>
</evidence>
<feature type="binding site" evidence="14">
    <location>
        <position position="175"/>
    </location>
    <ligand>
        <name>Zn(2+)</name>
        <dbReference type="ChEBI" id="CHEBI:29105"/>
        <label>2</label>
    </ligand>
</feature>
<evidence type="ECO:0000256" key="9">
    <source>
        <dbReference type="ARBA" id="ARBA00023016"/>
    </source>
</evidence>
<keyword evidence="10 14" id="KW-0143">Chaperone</keyword>
<dbReference type="InterPro" id="IPR018253">
    <property type="entry name" value="DnaJ_domain_CS"/>
</dbReference>
<evidence type="ECO:0000256" key="6">
    <source>
        <dbReference type="ARBA" id="ARBA00022737"/>
    </source>
</evidence>
<dbReference type="Gene3D" id="2.60.260.20">
    <property type="entry name" value="Urease metallochaperone UreE, N-terminal domain"/>
    <property type="match status" value="2"/>
</dbReference>
<sequence>MEGGEKVSKRDYYEVLGVDRNASEQEIKRAYRKLAKKYHPDMNPDDKEAEKKFKEINEAYEVLSDPQKKARYDQFGHQGVNGQGFGGFGQGAGGFGGFDDIFDDIFDMFGGGFSKGRRKSGPRKGADLKYRVNIKFEEAAFGTEKEIKINRTENCSVCNGTGAKPGTNKTTCPKCNGTGEVRYAQNTPFGQFVNVRTCDNCNGTGEIIEEPCSKCGGTGKERKERKINIKIPAGVDTGSVIPLRGEGEPGERGGPRGDLYIYINVQPHEIFEREGDDVICEVPISFVQAALGDSIEVPTLDGKVRYNIPEGTQTGTIFRLKNKGIHHLRGNGRGDQYVKVVVQVPKRLNEKQKELLKEFAKISGETLNESKKGFFDKVKDAFGG</sequence>
<organism evidence="18 19">
    <name type="scientific">Caldisalinibacter kiritimatiensis</name>
    <dbReference type="NCBI Taxonomy" id="1304284"/>
    <lineage>
        <taxon>Bacteria</taxon>
        <taxon>Bacillati</taxon>
        <taxon>Bacillota</taxon>
        <taxon>Tissierellia</taxon>
        <taxon>Tissierellales</taxon>
        <taxon>Thermohalobacteraceae</taxon>
        <taxon>Caldisalinibacter</taxon>
    </lineage>
</organism>
<dbReference type="PROSITE" id="PS00636">
    <property type="entry name" value="DNAJ_1"/>
    <property type="match status" value="1"/>
</dbReference>
<evidence type="ECO:0000313" key="18">
    <source>
        <dbReference type="EMBL" id="EOD00580.1"/>
    </source>
</evidence>
<dbReference type="Gene3D" id="1.10.287.110">
    <property type="entry name" value="DnaJ domain"/>
    <property type="match status" value="1"/>
</dbReference>
<keyword evidence="9 14" id="KW-0346">Stress response</keyword>
<feature type="binding site" evidence="14">
    <location>
        <position position="158"/>
    </location>
    <ligand>
        <name>Zn(2+)</name>
        <dbReference type="ChEBI" id="CHEBI:29105"/>
        <label>1</label>
    </ligand>
</feature>
<keyword evidence="3 14" id="KW-0963">Cytoplasm</keyword>
<protein>
    <recommendedName>
        <fullName evidence="13 14">Chaperone protein DnaJ</fullName>
    </recommendedName>
</protein>
<feature type="binding site" evidence="14">
    <location>
        <position position="155"/>
    </location>
    <ligand>
        <name>Zn(2+)</name>
        <dbReference type="ChEBI" id="CHEBI:29105"/>
        <label>1</label>
    </ligand>
</feature>
<dbReference type="PRINTS" id="PR00625">
    <property type="entry name" value="JDOMAIN"/>
</dbReference>
<dbReference type="InterPro" id="IPR002939">
    <property type="entry name" value="DnaJ_C"/>
</dbReference>
<evidence type="ECO:0000256" key="12">
    <source>
        <dbReference type="ARBA" id="ARBA00061004"/>
    </source>
</evidence>
<dbReference type="CDD" id="cd06257">
    <property type="entry name" value="DnaJ"/>
    <property type="match status" value="1"/>
</dbReference>
<feature type="repeat" description="CXXCXGXG motif" evidence="14">
    <location>
        <begin position="212"/>
        <end position="219"/>
    </location>
</feature>
<dbReference type="InterPro" id="IPR012724">
    <property type="entry name" value="DnaJ"/>
</dbReference>
<comment type="function">
    <text evidence="11 14">Participates actively in the response to hyperosmotic and heat shock by preventing the aggregation of stress-denatured proteins and by disaggregating proteins, also in an autonomous, DnaK-independent fashion. Unfolded proteins bind initially to DnaJ; upon interaction with the DnaJ-bound protein, DnaK hydrolyzes its bound ATP, resulting in the formation of a stable complex. GrpE releases ADP from DnaK; ATP binding to DnaK triggers the release of the substrate protein, thus completing the reaction cycle. Several rounds of ATP-dependent interactions between DnaJ, DnaK and GrpE are required for fully efficient folding. Also involved, together with DnaK and GrpE, in the DNA replication of plasmids through activation of initiation proteins.</text>
</comment>
<evidence type="ECO:0000256" key="5">
    <source>
        <dbReference type="ARBA" id="ARBA00022723"/>
    </source>
</evidence>
<dbReference type="SUPFAM" id="SSF49493">
    <property type="entry name" value="HSP40/DnaJ peptide-binding domain"/>
    <property type="match status" value="2"/>
</dbReference>
<dbReference type="InterPro" id="IPR001305">
    <property type="entry name" value="HSP_DnaJ_Cys-rich_dom"/>
</dbReference>
<dbReference type="InterPro" id="IPR036410">
    <property type="entry name" value="HSP_DnaJ_Cys-rich_dom_sf"/>
</dbReference>
<name>R1CE67_9FIRM</name>
<dbReference type="FunFam" id="2.60.260.20:FF:000004">
    <property type="entry name" value="Molecular chaperone DnaJ"/>
    <property type="match status" value="1"/>
</dbReference>
<dbReference type="GO" id="GO:0006260">
    <property type="term" value="P:DNA replication"/>
    <property type="evidence" value="ECO:0007669"/>
    <property type="project" value="UniProtKB-KW"/>
</dbReference>
<keyword evidence="4 14" id="KW-0235">DNA replication</keyword>
<keyword evidence="5 14" id="KW-0479">Metal-binding</keyword>
<proteinExistence type="inferred from homology"/>
<dbReference type="Pfam" id="PF01556">
    <property type="entry name" value="DnaJ_C"/>
    <property type="match status" value="1"/>
</dbReference>
<dbReference type="NCBIfam" id="TIGR02349">
    <property type="entry name" value="DnaJ_bact"/>
    <property type="match status" value="1"/>
</dbReference>
<comment type="subunit">
    <text evidence="2 14">Homodimer.</text>
</comment>
<dbReference type="eggNOG" id="COG0484">
    <property type="taxonomic scope" value="Bacteria"/>
</dbReference>
<evidence type="ECO:0000256" key="4">
    <source>
        <dbReference type="ARBA" id="ARBA00022705"/>
    </source>
</evidence>
<dbReference type="PROSITE" id="PS51188">
    <property type="entry name" value="ZF_CR"/>
    <property type="match status" value="1"/>
</dbReference>
<accession>R1CE67</accession>
<dbReference type="FunFam" id="1.10.287.110:FF:000034">
    <property type="entry name" value="Chaperone protein DnaJ"/>
    <property type="match status" value="1"/>
</dbReference>
<dbReference type="Proteomes" id="UP000013378">
    <property type="component" value="Unassembled WGS sequence"/>
</dbReference>
<evidence type="ECO:0000313" key="19">
    <source>
        <dbReference type="Proteomes" id="UP000013378"/>
    </source>
</evidence>
<evidence type="ECO:0000256" key="15">
    <source>
        <dbReference type="PROSITE-ProRule" id="PRU00546"/>
    </source>
</evidence>
<dbReference type="SMART" id="SM00271">
    <property type="entry name" value="DnaJ"/>
    <property type="match status" value="1"/>
</dbReference>
<feature type="binding site" evidence="14">
    <location>
        <position position="172"/>
    </location>
    <ligand>
        <name>Zn(2+)</name>
        <dbReference type="ChEBI" id="CHEBI:29105"/>
        <label>2</label>
    </ligand>
</feature>
<evidence type="ECO:0000256" key="8">
    <source>
        <dbReference type="ARBA" id="ARBA00022833"/>
    </source>
</evidence>
<dbReference type="CDD" id="cd10719">
    <property type="entry name" value="DnaJ_zf"/>
    <property type="match status" value="1"/>
</dbReference>